<dbReference type="GO" id="GO:0051607">
    <property type="term" value="P:defense response to virus"/>
    <property type="evidence" value="ECO:0007669"/>
    <property type="project" value="UniProtKB-KW"/>
</dbReference>
<accession>A0A0A5I1D8</accession>
<dbReference type="InterPro" id="IPR043128">
    <property type="entry name" value="Rev_trsase/Diguanyl_cyclase"/>
</dbReference>
<proteinExistence type="predicted"/>
<organism evidence="1 2">
    <name type="scientific">Photobacterium sp. (strain ATCC 43367)</name>
    <dbReference type="NCBI Taxonomy" id="379097"/>
    <lineage>
        <taxon>Bacteria</taxon>
        <taxon>Pseudomonadati</taxon>
        <taxon>Pseudomonadota</taxon>
        <taxon>Gammaproteobacteria</taxon>
        <taxon>Vibrionales</taxon>
        <taxon>Vibrionaceae</taxon>
        <taxon>Vibrio</taxon>
        <taxon>Vibrio oreintalis group</taxon>
    </lineage>
</organism>
<sequence length="555" mass="62285">MAEADLGFLKVEAVNFDNAILDTNQLSVVRGGSYALKQIIIQIEGRLAQARLPNYEAVTIGSSTGIFCCEPKAMSELRKIVKSYLNSKTKIDEVHFVPNELFTFVVNDVIASNYLIAKEQLIALGRFKQASSFNHALPNFDTNAHSACALNGFLAADSDNKSIKASKDSIVSQSVNTRYRIGCGVRSWIYKQEREDAYSKLSDLGVKWDERLNTLPKISDYSFPSDLETLAGRHQKMSIDGKVAVIYSDGNAFGKAQRNAIMDANGKRDPIEVQQEFDLTLRVERALYLTHLVDFLASKGALIEKDGEKIVLLETLLWGGDEMTLVVPAWIGLEVLRHYTDYHKSFSICGQKLTSSTGIVFCSHKTPIRKAEQAARELADAIKERRGGRDESYFDYMVLESIDYPTQSLDDFWTTQYGPEIAKHRLPLKFNLDVKLLHERVAAYLEALPRSGIYKLVDSALHHQLKTLAHPEHTDKQTALQQKGTANELPLRKQRLLEAGGQPLTQALNELMGIFLVMEEGKSAKPFSDQDTLFWLHILELYDYLAPANPTMEGR</sequence>
<dbReference type="GO" id="GO:0000166">
    <property type="term" value="F:nucleotide binding"/>
    <property type="evidence" value="ECO:0007669"/>
    <property type="project" value="UniProtKB-KW"/>
</dbReference>
<dbReference type="Gene3D" id="3.30.70.270">
    <property type="match status" value="1"/>
</dbReference>
<dbReference type="EMBL" id="JRWP01000004">
    <property type="protein sequence ID" value="KGY10355.1"/>
    <property type="molecule type" value="Genomic_DNA"/>
</dbReference>
<evidence type="ECO:0000313" key="2">
    <source>
        <dbReference type="Proteomes" id="UP000030451"/>
    </source>
</evidence>
<reference evidence="1 2" key="1">
    <citation type="submission" date="2014-10" db="EMBL/GenBank/DDBJ databases">
        <title>Genome sequencing of Vibrio sinaloensis T08.</title>
        <authorList>
            <person name="Chan K.-G."/>
            <person name="Mohamad N.I."/>
        </authorList>
    </citation>
    <scope>NUCLEOTIDE SEQUENCE [LARGE SCALE GENOMIC DNA]</scope>
    <source>
        <strain evidence="1 2">T08</strain>
    </source>
</reference>
<dbReference type="OrthoDB" id="7318585at2"/>
<protein>
    <recommendedName>
        <fullName evidence="3">CRISPR-associated protein</fullName>
    </recommendedName>
</protein>
<dbReference type="RefSeq" id="WP_038188746.1">
    <property type="nucleotide sequence ID" value="NZ_JRWP01000004.1"/>
</dbReference>
<name>A0A0A5I1D8_PHOS4</name>
<dbReference type="Proteomes" id="UP000030451">
    <property type="component" value="Unassembled WGS sequence"/>
</dbReference>
<comment type="caution">
    <text evidence="1">The sequence shown here is derived from an EMBL/GenBank/DDBJ whole genome shotgun (WGS) entry which is preliminary data.</text>
</comment>
<dbReference type="AlphaFoldDB" id="A0A0A5I1D8"/>
<evidence type="ECO:0008006" key="3">
    <source>
        <dbReference type="Google" id="ProtNLM"/>
    </source>
</evidence>
<evidence type="ECO:0000313" key="1">
    <source>
        <dbReference type="EMBL" id="KGY10355.1"/>
    </source>
</evidence>
<gene>
    <name evidence="1" type="ORF">NM06_05460</name>
</gene>